<feature type="domain" description="DUF7779" evidence="3">
    <location>
        <begin position="327"/>
        <end position="421"/>
    </location>
</feature>
<protein>
    <recommendedName>
        <fullName evidence="3">DUF7779 domain-containing protein</fullName>
    </recommendedName>
</protein>
<feature type="region of interest" description="Disordered" evidence="1">
    <location>
        <begin position="1151"/>
        <end position="1200"/>
    </location>
</feature>
<dbReference type="Proteomes" id="UP001220324">
    <property type="component" value="Unassembled WGS sequence"/>
</dbReference>
<dbReference type="PANTHER" id="PTHR46082">
    <property type="entry name" value="ATP/GTP-BINDING PROTEIN-RELATED"/>
    <property type="match status" value="1"/>
</dbReference>
<dbReference type="SUPFAM" id="SSF48452">
    <property type="entry name" value="TPR-like"/>
    <property type="match status" value="3"/>
</dbReference>
<dbReference type="Pfam" id="PF25000">
    <property type="entry name" value="DUF7779"/>
    <property type="match status" value="1"/>
</dbReference>
<dbReference type="InterPro" id="IPR019734">
    <property type="entry name" value="TPR_rpt"/>
</dbReference>
<evidence type="ECO:0000256" key="1">
    <source>
        <dbReference type="SAM" id="MobiDB-lite"/>
    </source>
</evidence>
<dbReference type="NCBIfam" id="NF040586">
    <property type="entry name" value="FxSxx_TPR"/>
    <property type="match status" value="1"/>
</dbReference>
<evidence type="ECO:0000313" key="5">
    <source>
        <dbReference type="Proteomes" id="UP001220324"/>
    </source>
</evidence>
<feature type="transmembrane region" description="Helical" evidence="2">
    <location>
        <begin position="1327"/>
        <end position="1344"/>
    </location>
</feature>
<gene>
    <name evidence="4" type="ORF">N7494_008150</name>
</gene>
<dbReference type="Pfam" id="PF13424">
    <property type="entry name" value="TPR_12"/>
    <property type="match status" value="2"/>
</dbReference>
<name>A0AAD6CWR1_9EURO</name>
<feature type="region of interest" description="Disordered" evidence="1">
    <location>
        <begin position="974"/>
        <end position="1016"/>
    </location>
</feature>
<dbReference type="Gene3D" id="1.25.40.10">
    <property type="entry name" value="Tetratricopeptide repeat domain"/>
    <property type="match status" value="3"/>
</dbReference>
<dbReference type="Gene3D" id="3.40.50.300">
    <property type="entry name" value="P-loop containing nucleotide triphosphate hydrolases"/>
    <property type="match status" value="1"/>
</dbReference>
<accession>A0AAD6CWR1</accession>
<keyword evidence="2" id="KW-0472">Membrane</keyword>
<dbReference type="EMBL" id="JAQIZZ010000006">
    <property type="protein sequence ID" value="KAJ5538671.1"/>
    <property type="molecule type" value="Genomic_DNA"/>
</dbReference>
<comment type="caution">
    <text evidence="4">The sequence shown here is derived from an EMBL/GenBank/DDBJ whole genome shotgun (WGS) entry which is preliminary data.</text>
</comment>
<evidence type="ECO:0000313" key="4">
    <source>
        <dbReference type="EMBL" id="KAJ5538671.1"/>
    </source>
</evidence>
<feature type="region of interest" description="Disordered" evidence="1">
    <location>
        <begin position="1"/>
        <end position="36"/>
    </location>
</feature>
<keyword evidence="2" id="KW-0812">Transmembrane</keyword>
<dbReference type="InterPro" id="IPR011990">
    <property type="entry name" value="TPR-like_helical_dom_sf"/>
</dbReference>
<evidence type="ECO:0000256" key="2">
    <source>
        <dbReference type="SAM" id="Phobius"/>
    </source>
</evidence>
<sequence>MDSTATSAGFQAGTNHPTKAKFNVPPERPESPPFPTSTVPFLRDPDFVTREIIFRKIQEKISILGCRIALVGLGGVGKSQLAIEISYLVRSQSPETWVFWVHASNAARFEQSFRVIANQVKISGRHDPEANIYQLVENWLQDEKRGKWVLILDNLDDDELLRKLPTTGQEGLTKGRINYLTKPLLEYLPRSPNGSIVITSRTKEVALKTVHFKDLIPIEPMTHHEALELFLKKLRVSEPEREPEQEMLELVEELNCIPLAIVQAASYIIQHAPRCSISQYLTKIKKSDRDATKLLGYEAGHLYPDWEAKNTILESWQTSFDHIRQKRSSAVDLLSLMSFFDHHAIPTDLLRVQPKSIDHLILELLKDSSSDEESSEGNIDQDFEDDIIALRNYGFISFRGDRNMLTMHRLVQLTTRAWLKSHAQTEHWKEIFIDKLYEEFPTGEYKNWGRCRTLFPHVKSALSQRPKSRESIRKWATLLYRGAWYALETGNIMDGKELAFNSRKERVKIQSEEDDDYEESLASTTMLARAYSLEGRWGEAEQLEVQVLETSKTIFGESHPNTLMSMANLASTYRSQGRWGDAEQLEVQVLETSKTIFGEDHPQILASMANLASTYRNQGRWEEAEQLEVQVLETSKTKLGDDHPDTLTSLSNLASTYRSQGRWNEAEKLEVQVLETSKAKLGEDHPHTLVSMTNIASTYRNQGHWDEAEQLEVQVLETSKTKLGEDHPHTLASMANLASTYRNQGRWEEAEQLEVQVLETSKTKLGEDHPDTLASMANLASTYKDQGRWKKAEQLNFQVTKTRKIRLGEDHPDTLMSISNLASTYRSQGRWNEAEKLEVQVLETSKAKLGEDHPHTLVSMTNIASTYRNQGRWDEAEQLEVQVLEANKAKLGEDHPHTLASMANLASTYRNQGRWKKAEQLQLQVLEKSKKILGQEHPDMLTSMADLASTYKDQGRVQEARRLQLQVIRTRKRVLGPGHPDTLTSMGSLTAAPMDQGPSQEDLSDPESTEANSSYASSLSSRTSFAHPIGIGGVQAFTISLLKNDNFRLICQAAFQQSRIPKARIHKKLAKSLRDFGTRLSQETRKTKHSDVIKFVRGASSNIASRVLQSHSVVSTSVPKELTVHELGKVNSSVRLLEFLKSQKLAGETDSTTAAMTFPEPNSIDDVPDQSRGPIFHAEPEADSKLDSASASDSDKSSSSDYLDLNEQAIVDALQNIEGFLFKSNAFQRMEMQLFDFVYPSFRSILMDWTSNQRRTQRFTQKQIRGLELVISELQHIAPDQVFIKFSNAKAMTNELKGKFENITGQVWDWWPLQPYMRALAKDEARLYWNCVSLVFWAILGLLLKGQIPDLRRSPLG</sequence>
<evidence type="ECO:0000259" key="3">
    <source>
        <dbReference type="Pfam" id="PF25000"/>
    </source>
</evidence>
<dbReference type="Pfam" id="PF13374">
    <property type="entry name" value="TPR_10"/>
    <property type="match status" value="7"/>
</dbReference>
<feature type="compositionally biased region" description="Polar residues" evidence="1">
    <location>
        <begin position="1"/>
        <end position="17"/>
    </location>
</feature>
<dbReference type="InterPro" id="IPR053137">
    <property type="entry name" value="NLR-like"/>
</dbReference>
<dbReference type="PRINTS" id="PR00381">
    <property type="entry name" value="KINESINLIGHT"/>
</dbReference>
<proteinExistence type="predicted"/>
<dbReference type="InterPro" id="IPR056681">
    <property type="entry name" value="DUF7779"/>
</dbReference>
<dbReference type="SMART" id="SM00028">
    <property type="entry name" value="TPR"/>
    <property type="match status" value="7"/>
</dbReference>
<organism evidence="4 5">
    <name type="scientific">Penicillium frequentans</name>
    <dbReference type="NCBI Taxonomy" id="3151616"/>
    <lineage>
        <taxon>Eukaryota</taxon>
        <taxon>Fungi</taxon>
        <taxon>Dikarya</taxon>
        <taxon>Ascomycota</taxon>
        <taxon>Pezizomycotina</taxon>
        <taxon>Eurotiomycetes</taxon>
        <taxon>Eurotiomycetidae</taxon>
        <taxon>Eurotiales</taxon>
        <taxon>Aspergillaceae</taxon>
        <taxon>Penicillium</taxon>
    </lineage>
</organism>
<reference evidence="4 5" key="1">
    <citation type="journal article" date="2023" name="IMA Fungus">
        <title>Comparative genomic study of the Penicillium genus elucidates a diverse pangenome and 15 lateral gene transfer events.</title>
        <authorList>
            <person name="Petersen C."/>
            <person name="Sorensen T."/>
            <person name="Nielsen M.R."/>
            <person name="Sondergaard T.E."/>
            <person name="Sorensen J.L."/>
            <person name="Fitzpatrick D.A."/>
            <person name="Frisvad J.C."/>
            <person name="Nielsen K.L."/>
        </authorList>
    </citation>
    <scope>NUCLEOTIDE SEQUENCE [LARGE SCALE GENOMIC DNA]</scope>
    <source>
        <strain evidence="4 5">IBT 35679</strain>
    </source>
</reference>
<keyword evidence="5" id="KW-1185">Reference proteome</keyword>
<dbReference type="SUPFAM" id="SSF52540">
    <property type="entry name" value="P-loop containing nucleoside triphosphate hydrolases"/>
    <property type="match status" value="1"/>
</dbReference>
<dbReference type="InterPro" id="IPR027417">
    <property type="entry name" value="P-loop_NTPase"/>
</dbReference>
<dbReference type="GO" id="GO:0043531">
    <property type="term" value="F:ADP binding"/>
    <property type="evidence" value="ECO:0007669"/>
    <property type="project" value="InterPro"/>
</dbReference>
<keyword evidence="2" id="KW-1133">Transmembrane helix</keyword>
<dbReference type="PANTHER" id="PTHR46082:SF11">
    <property type="entry name" value="AAA+ ATPASE DOMAIN-CONTAINING PROTEIN-RELATED"/>
    <property type="match status" value="1"/>
</dbReference>